<protein>
    <submittedName>
        <fullName evidence="2">Uncharacterized protein</fullName>
    </submittedName>
</protein>
<proteinExistence type="predicted"/>
<reference evidence="2" key="2">
    <citation type="journal article" date="2023" name="Proc. Natl. Acad. Sci. U.S.A.">
        <title>A global phylogenomic analysis of the shiitake genus Lentinula.</title>
        <authorList>
            <person name="Sierra-Patev S."/>
            <person name="Min B."/>
            <person name="Naranjo-Ortiz M."/>
            <person name="Looney B."/>
            <person name="Konkel Z."/>
            <person name="Slot J.C."/>
            <person name="Sakamoto Y."/>
            <person name="Steenwyk J.L."/>
            <person name="Rokas A."/>
            <person name="Carro J."/>
            <person name="Camarero S."/>
            <person name="Ferreira P."/>
            <person name="Molpeceres G."/>
            <person name="Ruiz-Duenas F.J."/>
            <person name="Serrano A."/>
            <person name="Henrissat B."/>
            <person name="Drula E."/>
            <person name="Hughes K.W."/>
            <person name="Mata J.L."/>
            <person name="Ishikawa N.K."/>
            <person name="Vargas-Isla R."/>
            <person name="Ushijima S."/>
            <person name="Smith C.A."/>
            <person name="Donoghue J."/>
            <person name="Ahrendt S."/>
            <person name="Andreopoulos W."/>
            <person name="He G."/>
            <person name="LaButti K."/>
            <person name="Lipzen A."/>
            <person name="Ng V."/>
            <person name="Riley R."/>
            <person name="Sandor L."/>
            <person name="Barry K."/>
            <person name="Martinez A.T."/>
            <person name="Xiao Y."/>
            <person name="Gibbons J.G."/>
            <person name="Terashima K."/>
            <person name="Grigoriev I.V."/>
            <person name="Hibbett D."/>
        </authorList>
    </citation>
    <scope>NUCLEOTIDE SEQUENCE</scope>
    <source>
        <strain evidence="2">ET3784</strain>
    </source>
</reference>
<dbReference type="AlphaFoldDB" id="A0AA38JAM8"/>
<evidence type="ECO:0000313" key="2">
    <source>
        <dbReference type="EMBL" id="KAJ3732551.1"/>
    </source>
</evidence>
<name>A0AA38JAM8_9AGAR</name>
<feature type="region of interest" description="Disordered" evidence="1">
    <location>
        <begin position="233"/>
        <end position="292"/>
    </location>
</feature>
<accession>A0AA38JAM8</accession>
<reference evidence="2" key="1">
    <citation type="submission" date="2022-08" db="EMBL/GenBank/DDBJ databases">
        <authorList>
            <consortium name="DOE Joint Genome Institute"/>
            <person name="Min B."/>
            <person name="Sierra-Patev S."/>
            <person name="Naranjo-Ortiz M."/>
            <person name="Looney B."/>
            <person name="Konkel Z."/>
            <person name="Slot J.C."/>
            <person name="Sakamoto Y."/>
            <person name="Steenwyk J.L."/>
            <person name="Rokas A."/>
            <person name="Carro J."/>
            <person name="Camarero S."/>
            <person name="Ferreira P."/>
            <person name="Molpeceres G."/>
            <person name="Ruiz-duenas F.J."/>
            <person name="Serrano A."/>
            <person name="Henrissat B."/>
            <person name="Drula E."/>
            <person name="Hughes K.W."/>
            <person name="Mata J.L."/>
            <person name="Ishikawa N.K."/>
            <person name="Vargas-Isla R."/>
            <person name="Ushijima S."/>
            <person name="Smith C.A."/>
            <person name="Ahrendt S."/>
            <person name="Andreopoulos W."/>
            <person name="He G."/>
            <person name="LaButti K."/>
            <person name="Lipzen A."/>
            <person name="Ng V."/>
            <person name="Riley R."/>
            <person name="Sandor L."/>
            <person name="Barry K."/>
            <person name="Martinez A.T."/>
            <person name="Xiao Y."/>
            <person name="Gibbons J.G."/>
            <person name="Terashima K."/>
            <person name="Hibbett D.S."/>
            <person name="Grigoriev I.V."/>
        </authorList>
    </citation>
    <scope>NUCLEOTIDE SEQUENCE</scope>
    <source>
        <strain evidence="2">ET3784</strain>
    </source>
</reference>
<gene>
    <name evidence="2" type="ORF">DFJ43DRAFT_1073083</name>
</gene>
<sequence>MIFDEVRFFEFNEQQLITPRLAFIFLVRANSQKSSVSKDLKVYRFLVFFGDYCHQGLVFWHLVMTPTSTFSRKFSFPPFPPAPDSVNIVPFKFFKENGLKIQNDDYEGPEVDALDIPTVIIEKRHAGDYCKTSFKKTVTPQGSDPNGATTSESPRQRTWLQEWENISTIKSSEIYNQYQHRTDRIHQATRAFNTGRPWPKTDKHVREQWDQFLIYIGILSIMPIWRTKQESKELEESNDVGDDFEDDEESFQDPLSGAAQDNKKVEMSAEHGERSAYHKKKPRPRPPYEYYDKPLAEVNGKDDIDQLIRESKDRKADNLNDFLDDPKESIQIYLSSYMMKQGFHYVDRNLTLLPRLIRFYIKFLIKDEVFNTEYESEILASLNEVLNILDLAEIELPLTSQINKRLPWNDVFSGGCEELFEVKRKEHEMSALAWGRGNTKLGDESEGTVNGVSSTAAATIASTPVEEPRKLEVDTDAVSLTSEQDSDMLETPIQKFDLGTPPPVVVSAPEPRGSDESTALNILEPPDAAEPVAWDIDIDKTKTGGWGTIEHKDVDDDLWGGGERAIWEVPPAPTLFPILGPTALPLTHTSGIVEWSMRRIRSIVHPSDVSATVPSSKISNGPSAEAVEADLSSRLSKVVMGPWLNWDTAGPEEEDTSLPQIKGPSRGRVVVYEEGQGVMYEYDSDVRSNIFAAALDANDVGSTGLVPAHDPLRHSITLLVEPESAKLMRVGMGLGATWVQIARQTDLRSEQEVIEIDTNGVEGKAVDMNADTADASGANDLDFFRSGERLWYMSHLLVVLPSYYILAS</sequence>
<evidence type="ECO:0000256" key="1">
    <source>
        <dbReference type="SAM" id="MobiDB-lite"/>
    </source>
</evidence>
<feature type="compositionally biased region" description="Acidic residues" evidence="1">
    <location>
        <begin position="236"/>
        <end position="251"/>
    </location>
</feature>
<dbReference type="EMBL" id="JANVFO010000023">
    <property type="protein sequence ID" value="KAJ3732551.1"/>
    <property type="molecule type" value="Genomic_DNA"/>
</dbReference>
<dbReference type="Proteomes" id="UP001176059">
    <property type="component" value="Unassembled WGS sequence"/>
</dbReference>
<comment type="caution">
    <text evidence="2">The sequence shown here is derived from an EMBL/GenBank/DDBJ whole genome shotgun (WGS) entry which is preliminary data.</text>
</comment>
<evidence type="ECO:0000313" key="3">
    <source>
        <dbReference type="Proteomes" id="UP001176059"/>
    </source>
</evidence>
<feature type="compositionally biased region" description="Basic and acidic residues" evidence="1">
    <location>
        <begin position="261"/>
        <end position="276"/>
    </location>
</feature>
<feature type="region of interest" description="Disordered" evidence="1">
    <location>
        <begin position="136"/>
        <end position="157"/>
    </location>
</feature>
<keyword evidence="3" id="KW-1185">Reference proteome</keyword>
<organism evidence="2 3">
    <name type="scientific">Lentinula guzmanii</name>
    <dbReference type="NCBI Taxonomy" id="2804957"/>
    <lineage>
        <taxon>Eukaryota</taxon>
        <taxon>Fungi</taxon>
        <taxon>Dikarya</taxon>
        <taxon>Basidiomycota</taxon>
        <taxon>Agaricomycotina</taxon>
        <taxon>Agaricomycetes</taxon>
        <taxon>Agaricomycetidae</taxon>
        <taxon>Agaricales</taxon>
        <taxon>Marasmiineae</taxon>
        <taxon>Omphalotaceae</taxon>
        <taxon>Lentinula</taxon>
    </lineage>
</organism>